<feature type="non-terminal residue" evidence="2">
    <location>
        <position position="147"/>
    </location>
</feature>
<evidence type="ECO:0000313" key="2">
    <source>
        <dbReference type="EMBL" id="AAZ91509.1"/>
    </source>
</evidence>
<gene>
    <name evidence="2" type="primary">gag</name>
</gene>
<dbReference type="Gene3D" id="1.10.1200.30">
    <property type="match status" value="1"/>
</dbReference>
<name>Q3S7Z7_HV1</name>
<dbReference type="SUPFAM" id="SSF47353">
    <property type="entry name" value="Retrovirus capsid dimerization domain-like"/>
    <property type="match status" value="1"/>
</dbReference>
<dbReference type="InterPro" id="IPR045345">
    <property type="entry name" value="Gag_p24_C"/>
</dbReference>
<proteinExistence type="predicted"/>
<accession>Q3S7Z7</accession>
<protein>
    <submittedName>
        <fullName evidence="2">Gag protein</fullName>
    </submittedName>
</protein>
<feature type="domain" description="Retroviral nucleocapsid Gag protein p24 C-terminal" evidence="1">
    <location>
        <begin position="8"/>
        <end position="69"/>
    </location>
</feature>
<dbReference type="InterPro" id="IPR008916">
    <property type="entry name" value="Retrov_capsid_C"/>
</dbReference>
<organism evidence="2">
    <name type="scientific">Human immunodeficiency virus type 1</name>
    <name type="common">HIV-1</name>
    <dbReference type="NCBI Taxonomy" id="11676"/>
    <lineage>
        <taxon>Viruses</taxon>
        <taxon>Riboviria</taxon>
        <taxon>Pararnavirae</taxon>
        <taxon>Artverviricota</taxon>
        <taxon>Revtraviricetes</taxon>
        <taxon>Ortervirales</taxon>
        <taxon>Retroviridae</taxon>
        <taxon>Orthoretrovirinae</taxon>
        <taxon>Lentivirus</taxon>
        <taxon>Lentivirus humimdef1</taxon>
    </lineage>
</organism>
<organismHost>
    <name type="scientific">Homo sapiens</name>
    <name type="common">Human</name>
    <dbReference type="NCBI Taxonomy" id="9606"/>
</organismHost>
<dbReference type="EMBL" id="DQ154983">
    <property type="protein sequence ID" value="AAZ91509.1"/>
    <property type="molecule type" value="Genomic_DNA"/>
</dbReference>
<feature type="non-terminal residue" evidence="2">
    <location>
        <position position="1"/>
    </location>
</feature>
<sequence>CKAWCECSPCSILDIKQGPKDPLETMSTGSLRPSELNKLHKMCKIGWTETLLVQNANPDCKTILRALGPGLHSRKWMTACQGVCGLPQSKSFACGNEPGKPFQIYCCRRNNFSKALRELVKWFQLCQERGTLPRNCRAPSEKRACGN</sequence>
<reference evidence="2" key="1">
    <citation type="submission" date="2005-08" db="EMBL/GenBank/DDBJ databases">
        <title>Genomic Diversity of HIV-1 subtypes in Northern Kenya.</title>
        <authorList>
            <person name="Khamadi S.A."/>
            <person name="Ochieng W."/>
            <person name="Lihana R.W."/>
            <person name="Kiptoo M.K."/>
            <person name="Kinyua J.G."/>
            <person name="Lagat N."/>
            <person name="Muriuki J."/>
            <person name="Mwangi J."/>
            <person name="Pelle R."/>
            <person name="Muigai A."/>
            <person name="Carter J."/>
            <person name="Yamada R."/>
            <person name="Mpoke S."/>
        </authorList>
    </citation>
    <scope>NUCLEOTIDE SEQUENCE</scope>
    <source>
        <strain evidence="2">MYDH008</strain>
    </source>
</reference>
<dbReference type="Pfam" id="PF19317">
    <property type="entry name" value="Gag_p24_C"/>
    <property type="match status" value="1"/>
</dbReference>
<evidence type="ECO:0000259" key="1">
    <source>
        <dbReference type="Pfam" id="PF19317"/>
    </source>
</evidence>